<name>A7ASB4_BABBO</name>
<dbReference type="PANTHER" id="PTHR39767">
    <property type="entry name" value="CALCIUM/CALMODULIN-BINDING MEMBRANE PROTEIN PCM4-RELATED"/>
    <property type="match status" value="1"/>
</dbReference>
<reference evidence="2" key="3">
    <citation type="journal article" date="2021" name="Int. J. Parasitol.">
        <title>Comparative analysis of gene expression between Babesia bovis blood stages and kinetes allowed by improved genome annotation.</title>
        <authorList>
            <person name="Ueti M.W."/>
            <person name="Johnson W.C."/>
            <person name="Kappmeyer L.S."/>
            <person name="Herndon D.R."/>
            <person name="Mousel M.R."/>
            <person name="Reif K.E."/>
            <person name="Taus N.S."/>
            <person name="Ifeonu O.O."/>
            <person name="Silva J.C."/>
            <person name="Suarez C.E."/>
            <person name="Brayton K.A."/>
        </authorList>
    </citation>
    <scope>NUCLEOTIDE SEQUENCE [LARGE SCALE GENOMIC DNA]</scope>
</reference>
<dbReference type="EMBL" id="AAXT01000002">
    <property type="protein sequence ID" value="EDO07433.1"/>
    <property type="molecule type" value="Genomic_DNA"/>
</dbReference>
<accession>A7ASB4</accession>
<reference evidence="1 2" key="1">
    <citation type="journal article" date="2007" name="PLoS Pathog.">
        <title>Genome sequence of Babesia bovis and comparative analysis of apicomplexan hemoprotozoa.</title>
        <authorList>
            <person name="Brayton K.A."/>
            <person name="Lau A.O.T."/>
            <person name="Herndon D.R."/>
            <person name="Hannick L."/>
            <person name="Kappmeyer L.S."/>
            <person name="Berens S.J."/>
            <person name="Bidwell S.L."/>
            <person name="Brown W.C."/>
            <person name="Crabtree J."/>
            <person name="Fadrosh D."/>
            <person name="Feldblum T."/>
            <person name="Forberger H.A."/>
            <person name="Haas B.J."/>
            <person name="Howell J.M."/>
            <person name="Khouri H."/>
            <person name="Koo H."/>
            <person name="Mann D.J."/>
            <person name="Norimine J."/>
            <person name="Paulsen I.T."/>
            <person name="Radune D."/>
            <person name="Ren Q."/>
            <person name="Smith R.K. Jr."/>
            <person name="Suarez C.E."/>
            <person name="White O."/>
            <person name="Wortman J.R."/>
            <person name="Knowles D.P. Jr."/>
            <person name="McElwain T.F."/>
            <person name="Nene V.M."/>
        </authorList>
    </citation>
    <scope>NUCLEOTIDE SEQUENCE [LARGE SCALE GENOMIC DNA]</scope>
    <source>
        <strain evidence="1">T2Bo</strain>
    </source>
</reference>
<sequence>MQSQYVYRLATVVISFLLLNAFCDELQFPLLSSRQPSPNLIVGKIRFPCGQSVTEISELDKAFAFRTNNVDLTLDPKSLKIFSKFKFDGNIAVKEVNSGDVKQWTLREIDLFGPRESNNWMPGNISTCGRSGDYFLGGPCQLSNGRVHRYYFNLPEHTEVRLTGRIHFFDQWEESHNWCPSLSNTECIKYGIDSCGQEYPDRLSPPKVHFDVFKHHTRESMALEINSNIEGNPCEASWGIDDIALYLR</sequence>
<gene>
    <name evidence="1" type="ORF">BBOV_IV010800</name>
</gene>
<protein>
    <submittedName>
        <fullName evidence="1">Membrane protein, putative</fullName>
    </submittedName>
</protein>
<organism evidence="1 2">
    <name type="scientific">Babesia bovis</name>
    <dbReference type="NCBI Taxonomy" id="5865"/>
    <lineage>
        <taxon>Eukaryota</taxon>
        <taxon>Sar</taxon>
        <taxon>Alveolata</taxon>
        <taxon>Apicomplexa</taxon>
        <taxon>Aconoidasida</taxon>
        <taxon>Piroplasmida</taxon>
        <taxon>Babesiidae</taxon>
        <taxon>Babesia</taxon>
    </lineage>
</organism>
<dbReference type="PANTHER" id="PTHR39767:SF2">
    <property type="entry name" value="CHROMOSOME UNDETERMINED SCAFFOLD_1, WHOLE GENOME SHOTGUN SEQUENCE"/>
    <property type="match status" value="1"/>
</dbReference>
<dbReference type="InParanoid" id="A7ASB4"/>
<comment type="caution">
    <text evidence="1">The sequence shown here is derived from an EMBL/GenBank/DDBJ whole genome shotgun (WGS) entry which is preliminary data.</text>
</comment>
<dbReference type="Proteomes" id="UP000002173">
    <property type="component" value="Unassembled WGS sequence"/>
</dbReference>
<dbReference type="VEuPathDB" id="PiroplasmaDB:BBOV_IV010800"/>
<dbReference type="AlphaFoldDB" id="A7ASB4"/>
<dbReference type="eggNOG" id="ENOG502S9Q4">
    <property type="taxonomic scope" value="Eukaryota"/>
</dbReference>
<evidence type="ECO:0000313" key="1">
    <source>
        <dbReference type="EMBL" id="EDO07433.1"/>
    </source>
</evidence>
<proteinExistence type="predicted"/>
<keyword evidence="2" id="KW-1185">Reference proteome</keyword>
<reference evidence="2" key="2">
    <citation type="journal article" date="2020" name="Data Brief">
        <title>Transcriptome dataset of Babesia bovis life stages within vertebrate and invertebrate hosts.</title>
        <authorList>
            <person name="Ueti M.W."/>
            <person name="Johnson W.C."/>
            <person name="Kappmeyer L.S."/>
            <person name="Herndon D.R."/>
            <person name="Mousel M.R."/>
            <person name="Reif K.E."/>
            <person name="Taus N.S."/>
            <person name="Ifeonu O.O."/>
            <person name="Silva J.C."/>
            <person name="Suarez C.E."/>
            <person name="Brayton K.A."/>
        </authorList>
    </citation>
    <scope>NUCLEOTIDE SEQUENCE [LARGE SCALE GENOMIC DNA]</scope>
</reference>
<dbReference type="OMA" id="YITHFVH"/>
<evidence type="ECO:0000313" key="2">
    <source>
        <dbReference type="Proteomes" id="UP000002173"/>
    </source>
</evidence>